<evidence type="ECO:0000256" key="1">
    <source>
        <dbReference type="SAM" id="SignalP"/>
    </source>
</evidence>
<name>A0AAD8B3Z2_BIOPF</name>
<sequence>MFLWYKLLCLVAVTLNALACDDAKIQVLQSEFCKADVVFTGIILWANMSKNTRQVSFNIDNGEYTRFSQDASTNWIVPQPPTVKIPYVKEHQCDSKILPLEPNHYLVLANLSYYEDKLLNELSVPDCTSLIPINCIEGGVPKADICRK</sequence>
<proteinExistence type="predicted"/>
<reference evidence="2" key="2">
    <citation type="submission" date="2023-04" db="EMBL/GenBank/DDBJ databases">
        <authorList>
            <person name="Bu L."/>
            <person name="Lu L."/>
            <person name="Laidemitt M.R."/>
            <person name="Zhang S.M."/>
            <person name="Mutuku M."/>
            <person name="Mkoji G."/>
            <person name="Steinauer M."/>
            <person name="Loker E.S."/>
        </authorList>
    </citation>
    <scope>NUCLEOTIDE SEQUENCE</scope>
    <source>
        <strain evidence="2">KasaAsao</strain>
        <tissue evidence="2">Whole Snail</tissue>
    </source>
</reference>
<keyword evidence="1" id="KW-0732">Signal</keyword>
<evidence type="ECO:0000313" key="3">
    <source>
        <dbReference type="Proteomes" id="UP001233172"/>
    </source>
</evidence>
<dbReference type="AlphaFoldDB" id="A0AAD8B3Z2"/>
<feature type="chain" id="PRO_5042282295" evidence="1">
    <location>
        <begin position="20"/>
        <end position="148"/>
    </location>
</feature>
<keyword evidence="3" id="KW-1185">Reference proteome</keyword>
<reference evidence="2" key="1">
    <citation type="journal article" date="2023" name="PLoS Negl. Trop. Dis.">
        <title>A genome sequence for Biomphalaria pfeifferi, the major vector snail for the human-infecting parasite Schistosoma mansoni.</title>
        <authorList>
            <person name="Bu L."/>
            <person name="Lu L."/>
            <person name="Laidemitt M.R."/>
            <person name="Zhang S.M."/>
            <person name="Mutuku M."/>
            <person name="Mkoji G."/>
            <person name="Steinauer M."/>
            <person name="Loker E.S."/>
        </authorList>
    </citation>
    <scope>NUCLEOTIDE SEQUENCE</scope>
    <source>
        <strain evidence="2">KasaAsao</strain>
    </source>
</reference>
<comment type="caution">
    <text evidence="2">The sequence shown here is derived from an EMBL/GenBank/DDBJ whole genome shotgun (WGS) entry which is preliminary data.</text>
</comment>
<accession>A0AAD8B3Z2</accession>
<dbReference type="EMBL" id="JASAOG010000149">
    <property type="protein sequence ID" value="KAK0047590.1"/>
    <property type="molecule type" value="Genomic_DNA"/>
</dbReference>
<dbReference type="Proteomes" id="UP001233172">
    <property type="component" value="Unassembled WGS sequence"/>
</dbReference>
<protein>
    <submittedName>
        <fullName evidence="2">Uncharacterized protein</fullName>
    </submittedName>
</protein>
<gene>
    <name evidence="2" type="ORF">Bpfe_023017</name>
</gene>
<evidence type="ECO:0000313" key="2">
    <source>
        <dbReference type="EMBL" id="KAK0047590.1"/>
    </source>
</evidence>
<organism evidence="2 3">
    <name type="scientific">Biomphalaria pfeifferi</name>
    <name type="common">Bloodfluke planorb</name>
    <name type="synonym">Freshwater snail</name>
    <dbReference type="NCBI Taxonomy" id="112525"/>
    <lineage>
        <taxon>Eukaryota</taxon>
        <taxon>Metazoa</taxon>
        <taxon>Spiralia</taxon>
        <taxon>Lophotrochozoa</taxon>
        <taxon>Mollusca</taxon>
        <taxon>Gastropoda</taxon>
        <taxon>Heterobranchia</taxon>
        <taxon>Euthyneura</taxon>
        <taxon>Panpulmonata</taxon>
        <taxon>Hygrophila</taxon>
        <taxon>Lymnaeoidea</taxon>
        <taxon>Planorbidae</taxon>
        <taxon>Biomphalaria</taxon>
    </lineage>
</organism>
<feature type="signal peptide" evidence="1">
    <location>
        <begin position="1"/>
        <end position="19"/>
    </location>
</feature>